<dbReference type="AlphaFoldDB" id="A0A443IL36"/>
<evidence type="ECO:0000313" key="3">
    <source>
        <dbReference type="Proteomes" id="UP000285710"/>
    </source>
</evidence>
<gene>
    <name evidence="2" type="ORF">D2T33_19345</name>
</gene>
<dbReference type="InterPro" id="IPR036770">
    <property type="entry name" value="Ankyrin_rpt-contain_sf"/>
</dbReference>
<evidence type="ECO:0000256" key="1">
    <source>
        <dbReference type="SAM" id="Phobius"/>
    </source>
</evidence>
<keyword evidence="1" id="KW-0812">Transmembrane</keyword>
<organism evidence="2 3">
    <name type="scientific">Paenirhodobacter populi</name>
    <dbReference type="NCBI Taxonomy" id="2306993"/>
    <lineage>
        <taxon>Bacteria</taxon>
        <taxon>Pseudomonadati</taxon>
        <taxon>Pseudomonadota</taxon>
        <taxon>Alphaproteobacteria</taxon>
        <taxon>Rhodobacterales</taxon>
        <taxon>Rhodobacter group</taxon>
        <taxon>Paenirhodobacter</taxon>
    </lineage>
</organism>
<dbReference type="RefSeq" id="WP_128270859.1">
    <property type="nucleotide sequence ID" value="NZ_SAUW01000033.1"/>
</dbReference>
<accession>A0A443IL36</accession>
<comment type="caution">
    <text evidence="2">The sequence shown here is derived from an EMBL/GenBank/DDBJ whole genome shotgun (WGS) entry which is preliminary data.</text>
</comment>
<sequence length="381" mass="40256">MKEVARILLLTISAVAFAGGVVFGLLLMASPSQGGFFPGLGLALGGLAIGAGTFLSWLCNGIVWALGMRSRWFGWAIVAQSLPALLFAGWLGYQIGESFLDRRAGDQRAEIHAAIGADDPAAFDAARARCGARCQSRAGLSSDLLAAVDAGAIRVARHLVEAGTRLDSDDWYGSRVDLYTCEGSYLPARLGLSAAVARGDRAMVDLLLPVSDDRSREEALLTAARLDRMEMIRAFRTAGVPLPTGDGDPRDGLVAAAASGAAIGVGEWLFAERPVPVGTAELERAMEALYRFMETVTAPRALPFARLLVAQGADVDAPFRGEPSFLAEAVRTRRAHAARVLIAAGADPARLPAERSAELEALLQEPDTPAYDRSRQGCVAP</sequence>
<feature type="transmembrane region" description="Helical" evidence="1">
    <location>
        <begin position="72"/>
        <end position="93"/>
    </location>
</feature>
<dbReference type="Gene3D" id="1.25.40.20">
    <property type="entry name" value="Ankyrin repeat-containing domain"/>
    <property type="match status" value="1"/>
</dbReference>
<dbReference type="EMBL" id="SAUW01000033">
    <property type="protein sequence ID" value="RWR05814.1"/>
    <property type="molecule type" value="Genomic_DNA"/>
</dbReference>
<keyword evidence="1" id="KW-1133">Transmembrane helix</keyword>
<reference evidence="2 3" key="1">
    <citation type="submission" date="2019-01" db="EMBL/GenBank/DDBJ databases">
        <title>Sinorhodobacter populi sp. nov. isolated from the symptomatic bark tissue of Populus euramericana canker.</title>
        <authorList>
            <person name="Xu G."/>
        </authorList>
    </citation>
    <scope>NUCLEOTIDE SEQUENCE [LARGE SCALE GENOMIC DNA]</scope>
    <source>
        <strain evidence="2 3">2D-5</strain>
    </source>
</reference>
<proteinExistence type="predicted"/>
<dbReference type="Proteomes" id="UP000285710">
    <property type="component" value="Unassembled WGS sequence"/>
</dbReference>
<feature type="transmembrane region" description="Helical" evidence="1">
    <location>
        <begin position="7"/>
        <end position="29"/>
    </location>
</feature>
<keyword evidence="3" id="KW-1185">Reference proteome</keyword>
<feature type="transmembrane region" description="Helical" evidence="1">
    <location>
        <begin position="35"/>
        <end position="60"/>
    </location>
</feature>
<evidence type="ECO:0000313" key="2">
    <source>
        <dbReference type="EMBL" id="RWR05814.1"/>
    </source>
</evidence>
<keyword evidence="1" id="KW-0472">Membrane</keyword>
<dbReference type="SUPFAM" id="SSF48403">
    <property type="entry name" value="Ankyrin repeat"/>
    <property type="match status" value="1"/>
</dbReference>
<name>A0A443IL36_9RHOB</name>
<evidence type="ECO:0008006" key="4">
    <source>
        <dbReference type="Google" id="ProtNLM"/>
    </source>
</evidence>
<reference evidence="2 3" key="2">
    <citation type="submission" date="2019-01" db="EMBL/GenBank/DDBJ databases">
        <authorList>
            <person name="Li Y."/>
        </authorList>
    </citation>
    <scope>NUCLEOTIDE SEQUENCE [LARGE SCALE GENOMIC DNA]</scope>
    <source>
        <strain evidence="2 3">2D-5</strain>
    </source>
</reference>
<protein>
    <recommendedName>
        <fullName evidence="4">Ankyrin repeat domain-containing protein</fullName>
    </recommendedName>
</protein>